<protein>
    <submittedName>
        <fullName evidence="4">Glucose dehydrogenase [FAD, quinone]</fullName>
    </submittedName>
</protein>
<sequence>MPQRLKSGTRSRTNKSTSCCDRDRAAVERTASSMSWVPADLAALCSEGAQVSSCGSSAFMFLALVAELLSWSRDEDRMSMAHSFVRLSTPPMHEAAGADMSLGLASVHMPWDAPPREETFDFIIVGAGSAGCVLARRLSEVHHWTVRTLVPQVLLLEAGDEEPEVAEVPGLAPLLQGSSIDWNYRTQPEKHACRSRRDEGCYWARGKVMGGSSTINYMIYMRGHPEDFDEWEALGNDGWGYHEVLPYFKKSERNEDHDVLEESPEFHGKHGPQTVERFPYTDPNVPLFIEGWKHLGYEEQDLNDDTQVHATLDTGPGVISPAYNLWEGCSRRVGVMHLQTTSQHGERLSTNGAFVRPVRRERHNLVVRTRAHVTRVLFGVKQHCTKDYKDDHDCKPTALQVEYQQGRGKAARMKRVTATKEIILSAGAINSPKILMLSGVGPSEHLTQFGLHVVADLPVGKNLQDHVTTHGVVLALGKTATDEPDEHKVQDLHAWVESPPKGMRQGPLAATGPLGCGVLAQTELAEDPELADIQYAFDAGNAEDFVRDPENYFEINANPLVYYDAVNIRPILLRPESRGYILLNDTDPIWGPPLIYPKYFTREPDLAVMVAGMQLAVRWSLTEPLVHAGARMLQTPLPACKHLPWGHDEYWACVATEYTTTIYHPVGTCKMGPHEDPEAVVDPRLRVYGVSHLRVVDASIMPVIVRANTNAPTIMIAEKAADMIKEDWGEDESDF</sequence>
<dbReference type="GO" id="GO:0050660">
    <property type="term" value="F:flavin adenine dinucleotide binding"/>
    <property type="evidence" value="ECO:0007669"/>
    <property type="project" value="InterPro"/>
</dbReference>
<proteinExistence type="inferred from homology"/>
<feature type="region of interest" description="Disordered" evidence="2">
    <location>
        <begin position="1"/>
        <end position="20"/>
    </location>
</feature>
<feature type="domain" description="Glucose-methanol-choline oxidoreductase N-terminal" evidence="3">
    <location>
        <begin position="427"/>
        <end position="441"/>
    </location>
</feature>
<keyword evidence="5" id="KW-1185">Reference proteome</keyword>
<comment type="similarity">
    <text evidence="1">Belongs to the GMC oxidoreductase family.</text>
</comment>
<reference evidence="4" key="2">
    <citation type="journal article" date="2023" name="BMC Genomics">
        <title>Pest status, molecular evolution, and epigenetic factors derived from the genome assembly of Frankliniella fusca, a thysanopteran phytovirus vector.</title>
        <authorList>
            <person name="Catto M.A."/>
            <person name="Labadie P.E."/>
            <person name="Jacobson A.L."/>
            <person name="Kennedy G.G."/>
            <person name="Srinivasan R."/>
            <person name="Hunt B.G."/>
        </authorList>
    </citation>
    <scope>NUCLEOTIDE SEQUENCE</scope>
    <source>
        <strain evidence="4">PL_HMW_Pooled</strain>
    </source>
</reference>
<organism evidence="4 5">
    <name type="scientific">Frankliniella fusca</name>
    <dbReference type="NCBI Taxonomy" id="407009"/>
    <lineage>
        <taxon>Eukaryota</taxon>
        <taxon>Metazoa</taxon>
        <taxon>Ecdysozoa</taxon>
        <taxon>Arthropoda</taxon>
        <taxon>Hexapoda</taxon>
        <taxon>Insecta</taxon>
        <taxon>Pterygota</taxon>
        <taxon>Neoptera</taxon>
        <taxon>Paraneoptera</taxon>
        <taxon>Thysanoptera</taxon>
        <taxon>Terebrantia</taxon>
        <taxon>Thripoidea</taxon>
        <taxon>Thripidae</taxon>
        <taxon>Frankliniella</taxon>
    </lineage>
</organism>
<dbReference type="Gene3D" id="3.50.50.60">
    <property type="entry name" value="FAD/NAD(P)-binding domain"/>
    <property type="match status" value="1"/>
</dbReference>
<evidence type="ECO:0000259" key="3">
    <source>
        <dbReference type="PROSITE" id="PS00624"/>
    </source>
</evidence>
<reference evidence="4" key="1">
    <citation type="submission" date="2021-07" db="EMBL/GenBank/DDBJ databases">
        <authorList>
            <person name="Catto M.A."/>
            <person name="Jacobson A."/>
            <person name="Kennedy G."/>
            <person name="Labadie P."/>
            <person name="Hunt B.G."/>
            <person name="Srinivasan R."/>
        </authorList>
    </citation>
    <scope>NUCLEOTIDE SEQUENCE</scope>
    <source>
        <strain evidence="4">PL_HMW_Pooled</strain>
        <tissue evidence="4">Head</tissue>
    </source>
</reference>
<dbReference type="AlphaFoldDB" id="A0AAE1GUI6"/>
<dbReference type="Pfam" id="PF00732">
    <property type="entry name" value="GMC_oxred_N"/>
    <property type="match status" value="2"/>
</dbReference>
<dbReference type="Gene3D" id="3.30.560.10">
    <property type="entry name" value="Glucose Oxidase, domain 3"/>
    <property type="match status" value="1"/>
</dbReference>
<dbReference type="GO" id="GO:0016614">
    <property type="term" value="F:oxidoreductase activity, acting on CH-OH group of donors"/>
    <property type="evidence" value="ECO:0007669"/>
    <property type="project" value="InterPro"/>
</dbReference>
<dbReference type="InterPro" id="IPR036188">
    <property type="entry name" value="FAD/NAD-bd_sf"/>
</dbReference>
<dbReference type="EMBL" id="JAHWGI010000083">
    <property type="protein sequence ID" value="KAK3909028.1"/>
    <property type="molecule type" value="Genomic_DNA"/>
</dbReference>
<dbReference type="SUPFAM" id="SSF54373">
    <property type="entry name" value="FAD-linked reductases, C-terminal domain"/>
    <property type="match status" value="1"/>
</dbReference>
<name>A0AAE1GUI6_9NEOP</name>
<gene>
    <name evidence="4" type="ORF">KUF71_019284</name>
</gene>
<dbReference type="InterPro" id="IPR000172">
    <property type="entry name" value="GMC_OxRdtase_N"/>
</dbReference>
<dbReference type="PANTHER" id="PTHR11552:SF154">
    <property type="entry name" value="FI04917P"/>
    <property type="match status" value="1"/>
</dbReference>
<accession>A0AAE1GUI6</accession>
<evidence type="ECO:0000313" key="5">
    <source>
        <dbReference type="Proteomes" id="UP001219518"/>
    </source>
</evidence>
<dbReference type="PROSITE" id="PS00624">
    <property type="entry name" value="GMC_OXRED_2"/>
    <property type="match status" value="1"/>
</dbReference>
<dbReference type="SUPFAM" id="SSF51905">
    <property type="entry name" value="FAD/NAD(P)-binding domain"/>
    <property type="match status" value="1"/>
</dbReference>
<comment type="caution">
    <text evidence="4">The sequence shown here is derived from an EMBL/GenBank/DDBJ whole genome shotgun (WGS) entry which is preliminary data.</text>
</comment>
<dbReference type="Pfam" id="PF05199">
    <property type="entry name" value="GMC_oxred_C"/>
    <property type="match status" value="1"/>
</dbReference>
<evidence type="ECO:0000256" key="1">
    <source>
        <dbReference type="ARBA" id="ARBA00010790"/>
    </source>
</evidence>
<evidence type="ECO:0000313" key="4">
    <source>
        <dbReference type="EMBL" id="KAK3909028.1"/>
    </source>
</evidence>
<dbReference type="InterPro" id="IPR007867">
    <property type="entry name" value="GMC_OxRtase_C"/>
</dbReference>
<evidence type="ECO:0000256" key="2">
    <source>
        <dbReference type="SAM" id="MobiDB-lite"/>
    </source>
</evidence>
<dbReference type="Proteomes" id="UP001219518">
    <property type="component" value="Unassembled WGS sequence"/>
</dbReference>
<dbReference type="PANTHER" id="PTHR11552">
    <property type="entry name" value="GLUCOSE-METHANOL-CHOLINE GMC OXIDOREDUCTASE"/>
    <property type="match status" value="1"/>
</dbReference>
<dbReference type="InterPro" id="IPR012132">
    <property type="entry name" value="GMC_OxRdtase"/>
</dbReference>